<accession>A0A7D4SHI9</accession>
<organism evidence="3 4">
    <name type="scientific">Thiomicrorhabdus xiamenensis</name>
    <dbReference type="NCBI Taxonomy" id="2739063"/>
    <lineage>
        <taxon>Bacteria</taxon>
        <taxon>Pseudomonadati</taxon>
        <taxon>Pseudomonadota</taxon>
        <taxon>Gammaproteobacteria</taxon>
        <taxon>Thiotrichales</taxon>
        <taxon>Piscirickettsiaceae</taxon>
        <taxon>Thiomicrorhabdus</taxon>
    </lineage>
</organism>
<dbReference type="InterPro" id="IPR001709">
    <property type="entry name" value="Flavoprot_Pyr_Nucl_cyt_Rdtase"/>
</dbReference>
<dbReference type="GO" id="GO:0016491">
    <property type="term" value="F:oxidoreductase activity"/>
    <property type="evidence" value="ECO:0007669"/>
    <property type="project" value="InterPro"/>
</dbReference>
<evidence type="ECO:0000313" key="3">
    <source>
        <dbReference type="EMBL" id="QKI88400.1"/>
    </source>
</evidence>
<evidence type="ECO:0000259" key="2">
    <source>
        <dbReference type="PROSITE" id="PS51384"/>
    </source>
</evidence>
<gene>
    <name evidence="3" type="ORF">HQN79_01825</name>
</gene>
<dbReference type="GO" id="GO:0010181">
    <property type="term" value="F:FMN binding"/>
    <property type="evidence" value="ECO:0007669"/>
    <property type="project" value="TreeGrafter"/>
</dbReference>
<dbReference type="SUPFAM" id="SSF52343">
    <property type="entry name" value="Ferredoxin reductase-like, C-terminal NADP-linked domain"/>
    <property type="match status" value="1"/>
</dbReference>
<dbReference type="InterPro" id="IPR017927">
    <property type="entry name" value="FAD-bd_FR_type"/>
</dbReference>
<dbReference type="Gene3D" id="2.40.30.10">
    <property type="entry name" value="Translation factors"/>
    <property type="match status" value="1"/>
</dbReference>
<dbReference type="PRINTS" id="PR00371">
    <property type="entry name" value="FPNCR"/>
</dbReference>
<dbReference type="SUPFAM" id="SSF63380">
    <property type="entry name" value="Riboflavin synthase domain-like"/>
    <property type="match status" value="1"/>
</dbReference>
<keyword evidence="1" id="KW-0285">Flavoprotein</keyword>
<dbReference type="InterPro" id="IPR001433">
    <property type="entry name" value="OxRdtase_FAD/NAD-bd"/>
</dbReference>
<sequence>MQLQITQSQLLTPHSAIKSVYLVTLQHPQGERLSYQPGDWLTVQAVNPAGLVRQILERLNLSGSEVVRLRKAGEVSVSDALGRHLEITQLNPAILNKMQRQLQLGEWSGRAAMIEYAYGRDILDLLTEFPQMAQMGIEFLDWLAPLAPRYYSIASASDKTVQVLFKAVRYRFNDREKSGVASNFLAGLSCGDLIEAEFKENPMFKLPDDPLTPIVMFGAGTGLAPFLGFMQQRVQQANGGDNLLFFGETEKAHACLCCDQLEEWKAAGRLDLFLAFSRDQADKRYVQHLMQEQKEKLWALWEAGAVIYICGSQQHLAPALEALWQKWFMEELGLDASAALALWQQSRKQKRIQLDVY</sequence>
<evidence type="ECO:0000313" key="4">
    <source>
        <dbReference type="Proteomes" id="UP000504724"/>
    </source>
</evidence>
<dbReference type="InterPro" id="IPR039261">
    <property type="entry name" value="FNR_nucleotide-bd"/>
</dbReference>
<proteinExistence type="predicted"/>
<reference evidence="3 4" key="1">
    <citation type="submission" date="2020-05" db="EMBL/GenBank/DDBJ databases">
        <title>Thiomicrorhabdus sediminis sp.nov. and Thiomicrorhabdus xiamenensis sp.nov., novel sulfur-oxidizing bacteria isolated from coastal sediment.</title>
        <authorList>
            <person name="Liu X."/>
        </authorList>
    </citation>
    <scope>NUCLEOTIDE SEQUENCE [LARGE SCALE GENOMIC DNA]</scope>
    <source>
        <strain evidence="3 4">G2</strain>
    </source>
</reference>
<protein>
    <submittedName>
        <fullName evidence="3">NADP oxidoreductase</fullName>
    </submittedName>
</protein>
<dbReference type="Proteomes" id="UP000504724">
    <property type="component" value="Chromosome"/>
</dbReference>
<dbReference type="AlphaFoldDB" id="A0A7D4SHI9"/>
<dbReference type="EMBL" id="CP054020">
    <property type="protein sequence ID" value="QKI88400.1"/>
    <property type="molecule type" value="Genomic_DNA"/>
</dbReference>
<dbReference type="Pfam" id="PF00175">
    <property type="entry name" value="NAD_binding_1"/>
    <property type="match status" value="1"/>
</dbReference>
<dbReference type="PANTHER" id="PTHR19384">
    <property type="entry name" value="NITRIC OXIDE SYNTHASE-RELATED"/>
    <property type="match status" value="1"/>
</dbReference>
<dbReference type="GO" id="GO:0005829">
    <property type="term" value="C:cytosol"/>
    <property type="evidence" value="ECO:0007669"/>
    <property type="project" value="TreeGrafter"/>
</dbReference>
<name>A0A7D4SHI9_9GAMM</name>
<feature type="domain" description="FAD-binding FR-type" evidence="2">
    <location>
        <begin position="1"/>
        <end position="207"/>
    </location>
</feature>
<dbReference type="Gene3D" id="3.40.50.80">
    <property type="entry name" value="Nucleotide-binding domain of ferredoxin-NADP reductase (FNR) module"/>
    <property type="match status" value="1"/>
</dbReference>
<dbReference type="KEGG" id="txa:HQN79_01825"/>
<dbReference type="GO" id="GO:0050660">
    <property type="term" value="F:flavin adenine dinucleotide binding"/>
    <property type="evidence" value="ECO:0007669"/>
    <property type="project" value="TreeGrafter"/>
</dbReference>
<dbReference type="RefSeq" id="WP_173284000.1">
    <property type="nucleotide sequence ID" value="NZ_CP054020.1"/>
</dbReference>
<dbReference type="PROSITE" id="PS51384">
    <property type="entry name" value="FAD_FR"/>
    <property type="match status" value="1"/>
</dbReference>
<dbReference type="InterPro" id="IPR017938">
    <property type="entry name" value="Riboflavin_synthase-like_b-brl"/>
</dbReference>
<dbReference type="InterPro" id="IPR023173">
    <property type="entry name" value="NADPH_Cyt_P450_Rdtase_alpha"/>
</dbReference>
<dbReference type="Gene3D" id="1.20.990.10">
    <property type="entry name" value="NADPH-cytochrome p450 Reductase, Chain A, domain 3"/>
    <property type="match status" value="1"/>
</dbReference>
<evidence type="ECO:0000256" key="1">
    <source>
        <dbReference type="ARBA" id="ARBA00022630"/>
    </source>
</evidence>
<keyword evidence="4" id="KW-1185">Reference proteome</keyword>